<evidence type="ECO:0000313" key="4">
    <source>
        <dbReference type="Proteomes" id="UP000015241"/>
    </source>
</evidence>
<name>S8E8C2_FOMSC</name>
<feature type="compositionally biased region" description="Basic and acidic residues" evidence="1">
    <location>
        <begin position="180"/>
        <end position="194"/>
    </location>
</feature>
<dbReference type="EMBL" id="KE504143">
    <property type="protein sequence ID" value="EPT01227.1"/>
    <property type="molecule type" value="Genomic_DNA"/>
</dbReference>
<gene>
    <name evidence="3" type="ORF">FOMPIDRAFT_1015986</name>
</gene>
<evidence type="ECO:0008006" key="5">
    <source>
        <dbReference type="Google" id="ProtNLM"/>
    </source>
</evidence>
<evidence type="ECO:0000256" key="1">
    <source>
        <dbReference type="SAM" id="MobiDB-lite"/>
    </source>
</evidence>
<sequence>MSNSTSLSSSNLEADLEYHFHGMSAIASGDLLADITCQKHKFSQKILSVGIAALAAALLAHLIVIATTWYQTFAIQRLAHAAGQKAGLTTLLLRDETLGQTPSVGQSQAFIAFQAFPPNFATVILSHFFINLQNATNVTGEFSASMSDINFGASGPTELGGTLSFSGGTNEEEEEEEEEDRTRADREDGLIDIE</sequence>
<dbReference type="AlphaFoldDB" id="S8E8C2"/>
<reference evidence="3 4" key="1">
    <citation type="journal article" date="2012" name="Science">
        <title>The Paleozoic origin of enzymatic lignin decomposition reconstructed from 31 fungal genomes.</title>
        <authorList>
            <person name="Floudas D."/>
            <person name="Binder M."/>
            <person name="Riley R."/>
            <person name="Barry K."/>
            <person name="Blanchette R.A."/>
            <person name="Henrissat B."/>
            <person name="Martinez A.T."/>
            <person name="Otillar R."/>
            <person name="Spatafora J.W."/>
            <person name="Yadav J.S."/>
            <person name="Aerts A."/>
            <person name="Benoit I."/>
            <person name="Boyd A."/>
            <person name="Carlson A."/>
            <person name="Copeland A."/>
            <person name="Coutinho P.M."/>
            <person name="de Vries R.P."/>
            <person name="Ferreira P."/>
            <person name="Findley K."/>
            <person name="Foster B."/>
            <person name="Gaskell J."/>
            <person name="Glotzer D."/>
            <person name="Gorecki P."/>
            <person name="Heitman J."/>
            <person name="Hesse C."/>
            <person name="Hori C."/>
            <person name="Igarashi K."/>
            <person name="Jurgens J.A."/>
            <person name="Kallen N."/>
            <person name="Kersten P."/>
            <person name="Kohler A."/>
            <person name="Kuees U."/>
            <person name="Kumar T.K.A."/>
            <person name="Kuo A."/>
            <person name="LaButti K."/>
            <person name="Larrondo L.F."/>
            <person name="Lindquist E."/>
            <person name="Ling A."/>
            <person name="Lombard V."/>
            <person name="Lucas S."/>
            <person name="Lundell T."/>
            <person name="Martin R."/>
            <person name="McLaughlin D.J."/>
            <person name="Morgenstern I."/>
            <person name="Morin E."/>
            <person name="Murat C."/>
            <person name="Nagy L.G."/>
            <person name="Nolan M."/>
            <person name="Ohm R.A."/>
            <person name="Patyshakuliyeva A."/>
            <person name="Rokas A."/>
            <person name="Ruiz-Duenas F.J."/>
            <person name="Sabat G."/>
            <person name="Salamov A."/>
            <person name="Samejima M."/>
            <person name="Schmutz J."/>
            <person name="Slot J.C."/>
            <person name="St John F."/>
            <person name="Stenlid J."/>
            <person name="Sun H."/>
            <person name="Sun S."/>
            <person name="Syed K."/>
            <person name="Tsang A."/>
            <person name="Wiebenga A."/>
            <person name="Young D."/>
            <person name="Pisabarro A."/>
            <person name="Eastwood D.C."/>
            <person name="Martin F."/>
            <person name="Cullen D."/>
            <person name="Grigoriev I.V."/>
            <person name="Hibbett D.S."/>
        </authorList>
    </citation>
    <scope>NUCLEOTIDE SEQUENCE</scope>
    <source>
        <strain evidence="4">FP-58527</strain>
    </source>
</reference>
<dbReference type="Proteomes" id="UP000015241">
    <property type="component" value="Unassembled WGS sequence"/>
</dbReference>
<proteinExistence type="predicted"/>
<organism evidence="3 4">
    <name type="scientific">Fomitopsis schrenkii</name>
    <name type="common">Brown rot fungus</name>
    <dbReference type="NCBI Taxonomy" id="2126942"/>
    <lineage>
        <taxon>Eukaryota</taxon>
        <taxon>Fungi</taxon>
        <taxon>Dikarya</taxon>
        <taxon>Basidiomycota</taxon>
        <taxon>Agaricomycotina</taxon>
        <taxon>Agaricomycetes</taxon>
        <taxon>Polyporales</taxon>
        <taxon>Fomitopsis</taxon>
    </lineage>
</organism>
<evidence type="ECO:0000313" key="3">
    <source>
        <dbReference type="EMBL" id="EPT01227.1"/>
    </source>
</evidence>
<feature type="transmembrane region" description="Helical" evidence="2">
    <location>
        <begin position="46"/>
        <end position="70"/>
    </location>
</feature>
<accession>S8E8C2</accession>
<keyword evidence="2" id="KW-0472">Membrane</keyword>
<keyword evidence="2" id="KW-0812">Transmembrane</keyword>
<feature type="region of interest" description="Disordered" evidence="1">
    <location>
        <begin position="155"/>
        <end position="194"/>
    </location>
</feature>
<protein>
    <recommendedName>
        <fullName evidence="5">Transmembrane protein</fullName>
    </recommendedName>
</protein>
<evidence type="ECO:0000256" key="2">
    <source>
        <dbReference type="SAM" id="Phobius"/>
    </source>
</evidence>
<keyword evidence="4" id="KW-1185">Reference proteome</keyword>
<feature type="compositionally biased region" description="Acidic residues" evidence="1">
    <location>
        <begin position="170"/>
        <end position="179"/>
    </location>
</feature>
<keyword evidence="2" id="KW-1133">Transmembrane helix</keyword>
<dbReference type="HOGENOM" id="CLU_1402466_0_0_1"/>
<dbReference type="InParanoid" id="S8E8C2"/>